<dbReference type="AlphaFoldDB" id="A0A937UK76"/>
<evidence type="ECO:0008006" key="3">
    <source>
        <dbReference type="Google" id="ProtNLM"/>
    </source>
</evidence>
<dbReference type="Proteomes" id="UP000604475">
    <property type="component" value="Unassembled WGS sequence"/>
</dbReference>
<protein>
    <recommendedName>
        <fullName evidence="3">HEAT repeat domain-containing protein</fullName>
    </recommendedName>
</protein>
<dbReference type="SUPFAM" id="SSF48371">
    <property type="entry name" value="ARM repeat"/>
    <property type="match status" value="1"/>
</dbReference>
<dbReference type="InterPro" id="IPR011989">
    <property type="entry name" value="ARM-like"/>
</dbReference>
<name>A0A937UK76_9ACTN</name>
<organism evidence="1 2">
    <name type="scientific">Frankia nepalensis</name>
    <dbReference type="NCBI Taxonomy" id="1836974"/>
    <lineage>
        <taxon>Bacteria</taxon>
        <taxon>Bacillati</taxon>
        <taxon>Actinomycetota</taxon>
        <taxon>Actinomycetes</taxon>
        <taxon>Frankiales</taxon>
        <taxon>Frankiaceae</taxon>
        <taxon>Frankia</taxon>
    </lineage>
</organism>
<dbReference type="Gene3D" id="1.25.10.10">
    <property type="entry name" value="Leucine-rich Repeat Variant"/>
    <property type="match status" value="1"/>
</dbReference>
<comment type="caution">
    <text evidence="1">The sequence shown here is derived from an EMBL/GenBank/DDBJ whole genome shotgun (WGS) entry which is preliminary data.</text>
</comment>
<gene>
    <name evidence="1" type="ORF">I7412_04975</name>
</gene>
<dbReference type="RefSeq" id="WP_203006522.1">
    <property type="nucleotide sequence ID" value="NZ_JADWYU010000377.1"/>
</dbReference>
<dbReference type="InterPro" id="IPR016024">
    <property type="entry name" value="ARM-type_fold"/>
</dbReference>
<keyword evidence="2" id="KW-1185">Reference proteome</keyword>
<accession>A0A937UK76</accession>
<proteinExistence type="predicted"/>
<dbReference type="EMBL" id="JAEACQ010000141">
    <property type="protein sequence ID" value="MBL7626534.1"/>
    <property type="molecule type" value="Genomic_DNA"/>
</dbReference>
<evidence type="ECO:0000313" key="1">
    <source>
        <dbReference type="EMBL" id="MBL7626534.1"/>
    </source>
</evidence>
<evidence type="ECO:0000313" key="2">
    <source>
        <dbReference type="Proteomes" id="UP000604475"/>
    </source>
</evidence>
<sequence>MADEGVVDGVVDDGGLRRKVTEGLGEYRWVRDVRRVLPELRASGRLAVDAVPWRRYHHAFGRAEDVPDSLRALSDCDPDVVSRELGALWDRIRHQGGTYAPAALAVPFLIRLAANPAAHCRANLLLLTAEAGHRDHFGGDMRQDLLQVDYPPEDLRFDTSGYPVQLTLEAAREAITADVSLLIPLLDDADAAVRSAAAYTLATASGAPPVVSQALRARLALEDDEPVRISLVLALAQLAIERSEAAVAVAWAEQLWTDEESSIDLRLAGALAWVCATVAPPPQCLLDLLAMATTSEMEQWMRQVPWQDDLAWAGSLAVWLAAFLNNTPAQDPENPFASL</sequence>
<reference evidence="1" key="1">
    <citation type="submission" date="2020-12" db="EMBL/GenBank/DDBJ databases">
        <title>Genomic characterization of non-nitrogen-fixing Frankia strains.</title>
        <authorList>
            <person name="Carlos-Shanley C."/>
            <person name="Guerra T."/>
            <person name="Hahn D."/>
        </authorList>
    </citation>
    <scope>NUCLEOTIDE SEQUENCE</scope>
    <source>
        <strain evidence="1">CN6</strain>
    </source>
</reference>